<feature type="transmembrane region" description="Helical" evidence="6">
    <location>
        <begin position="414"/>
        <end position="433"/>
    </location>
</feature>
<feature type="transmembrane region" description="Helical" evidence="6">
    <location>
        <begin position="92"/>
        <end position="111"/>
    </location>
</feature>
<comment type="subcellular location">
    <subcellularLocation>
        <location evidence="1">Cell membrane</location>
        <topology evidence="1">Multi-pass membrane protein</topology>
    </subcellularLocation>
</comment>
<feature type="transmembrane region" description="Helical" evidence="6">
    <location>
        <begin position="439"/>
        <end position="460"/>
    </location>
</feature>
<evidence type="ECO:0000256" key="6">
    <source>
        <dbReference type="SAM" id="Phobius"/>
    </source>
</evidence>
<gene>
    <name evidence="7" type="primary">ytgP</name>
    <name evidence="7" type="ORF">CNLFYP112_00936</name>
</gene>
<dbReference type="AlphaFoldDB" id="A0A6N2WH12"/>
<keyword evidence="7" id="KW-0131">Cell cycle</keyword>
<sequence>MIEKQKKNNSFLMQGMILAAAGIITRIIGIAYRIPVTNILGTEGQGFYATAFSIYNIALLLTSYSLPLAVSKLISARVSKGERKNAMRIFKGALWFAFIVGSVVACIVFFFSDFIAKTIMSMELSAYALRVLAPGLLIVAVMGVLRGFFQGMGTMMPTAISQILEQIVNAVVSIIGASYLLEMGKKVAEKASNDSVAYAYGAAGGTLGTVCGALFGLLFLLFVLKIYSPTIKKQLKRDRSLKTEGYSEIYKILLMTIAPVILSTAIYNISETIDIGMFGSIMAAQGHSLAERSDLLGRFSGHYNVLINIPLAVANALGASLIPSLTAAVAIGDKKQIHSKISMSIRFSMMIAIPSFVGFLVLANPILALLFNGNIDISANMLRLGAITVVFYCMSTVTNAILQGLNKMTTPVKHGAISLCIHLAGLFIMLVIFKMGIYAVVASNIIFSLSMCILNARALKREAAYHQEVEKTFLIPAVAAVVMGVVALIIYFLCNLVMSQNIAVIIALIVAVVVYGVSLLKFGGLSQEEILALPKGSTLLSLFQKLHLVKEEYA</sequence>
<keyword evidence="3 6" id="KW-0812">Transmembrane</keyword>
<dbReference type="PIRSF" id="PIRSF038958">
    <property type="entry name" value="PG_synth_SpoVB"/>
    <property type="match status" value="1"/>
</dbReference>
<dbReference type="InterPro" id="IPR024923">
    <property type="entry name" value="PG_synth_SpoVB"/>
</dbReference>
<proteinExistence type="predicted"/>
<feature type="transmembrane region" description="Helical" evidence="6">
    <location>
        <begin position="131"/>
        <end position="149"/>
    </location>
</feature>
<feature type="transmembrane region" description="Helical" evidence="6">
    <location>
        <begin position="383"/>
        <end position="402"/>
    </location>
</feature>
<dbReference type="GO" id="GO:0005886">
    <property type="term" value="C:plasma membrane"/>
    <property type="evidence" value="ECO:0007669"/>
    <property type="project" value="UniProtKB-SubCell"/>
</dbReference>
<dbReference type="Pfam" id="PF01943">
    <property type="entry name" value="Polysacc_synt"/>
    <property type="match status" value="1"/>
</dbReference>
<evidence type="ECO:0000256" key="3">
    <source>
        <dbReference type="ARBA" id="ARBA00022692"/>
    </source>
</evidence>
<feature type="transmembrane region" description="Helical" evidence="6">
    <location>
        <begin position="201"/>
        <end position="228"/>
    </location>
</feature>
<feature type="transmembrane region" description="Helical" evidence="6">
    <location>
        <begin position="305"/>
        <end position="331"/>
    </location>
</feature>
<feature type="transmembrane region" description="Helical" evidence="6">
    <location>
        <begin position="499"/>
        <end position="520"/>
    </location>
</feature>
<dbReference type="InterPro" id="IPR050833">
    <property type="entry name" value="Poly_Biosynth_Transport"/>
</dbReference>
<accession>A0A6N2WH12</accession>
<evidence type="ECO:0000256" key="1">
    <source>
        <dbReference type="ARBA" id="ARBA00004651"/>
    </source>
</evidence>
<feature type="transmembrane region" description="Helical" evidence="6">
    <location>
        <begin position="249"/>
        <end position="269"/>
    </location>
</feature>
<keyword evidence="7" id="KW-0132">Cell division</keyword>
<dbReference type="PANTHER" id="PTHR30250:SF21">
    <property type="entry name" value="LIPID II FLIPPASE MURJ"/>
    <property type="match status" value="1"/>
</dbReference>
<feature type="transmembrane region" description="Helical" evidence="6">
    <location>
        <begin position="161"/>
        <end position="181"/>
    </location>
</feature>
<dbReference type="GO" id="GO:0051301">
    <property type="term" value="P:cell division"/>
    <property type="evidence" value="ECO:0007669"/>
    <property type="project" value="UniProtKB-KW"/>
</dbReference>
<protein>
    <submittedName>
        <fullName evidence="7">Putative cell division protein YtgP</fullName>
    </submittedName>
</protein>
<name>A0A6N2WH12_9FIRM</name>
<organism evidence="7">
    <name type="scientific">[Clostridium] nexile</name>
    <dbReference type="NCBI Taxonomy" id="29361"/>
    <lineage>
        <taxon>Bacteria</taxon>
        <taxon>Bacillati</taxon>
        <taxon>Bacillota</taxon>
        <taxon>Clostridia</taxon>
        <taxon>Lachnospirales</taxon>
        <taxon>Lachnospiraceae</taxon>
        <taxon>Tyzzerella</taxon>
    </lineage>
</organism>
<dbReference type="PANTHER" id="PTHR30250">
    <property type="entry name" value="PST FAMILY PREDICTED COLANIC ACID TRANSPORTER"/>
    <property type="match status" value="1"/>
</dbReference>
<feature type="transmembrane region" description="Helical" evidence="6">
    <location>
        <begin position="351"/>
        <end position="371"/>
    </location>
</feature>
<reference evidence="7" key="1">
    <citation type="submission" date="2019-11" db="EMBL/GenBank/DDBJ databases">
        <authorList>
            <person name="Feng L."/>
        </authorList>
    </citation>
    <scope>NUCLEOTIDE SEQUENCE</scope>
    <source>
        <strain evidence="7">CnexileLFYP112</strain>
    </source>
</reference>
<feature type="transmembrane region" description="Helical" evidence="6">
    <location>
        <begin position="472"/>
        <end position="493"/>
    </location>
</feature>
<dbReference type="InterPro" id="IPR002797">
    <property type="entry name" value="Polysacc_synth"/>
</dbReference>
<evidence type="ECO:0000313" key="7">
    <source>
        <dbReference type="EMBL" id="VYT40381.1"/>
    </source>
</evidence>
<feature type="transmembrane region" description="Helical" evidence="6">
    <location>
        <begin position="46"/>
        <end position="71"/>
    </location>
</feature>
<keyword evidence="4 6" id="KW-1133">Transmembrane helix</keyword>
<keyword evidence="2" id="KW-1003">Cell membrane</keyword>
<dbReference type="CDD" id="cd13124">
    <property type="entry name" value="MATE_SpoVB_like"/>
    <property type="match status" value="1"/>
</dbReference>
<dbReference type="EMBL" id="CACRTG010000046">
    <property type="protein sequence ID" value="VYT40381.1"/>
    <property type="molecule type" value="Genomic_DNA"/>
</dbReference>
<keyword evidence="5 6" id="KW-0472">Membrane</keyword>
<evidence type="ECO:0000256" key="2">
    <source>
        <dbReference type="ARBA" id="ARBA00022475"/>
    </source>
</evidence>
<evidence type="ECO:0000256" key="4">
    <source>
        <dbReference type="ARBA" id="ARBA00022989"/>
    </source>
</evidence>
<evidence type="ECO:0000256" key="5">
    <source>
        <dbReference type="ARBA" id="ARBA00023136"/>
    </source>
</evidence>
<feature type="transmembrane region" description="Helical" evidence="6">
    <location>
        <begin position="12"/>
        <end position="34"/>
    </location>
</feature>